<feature type="transmembrane region" description="Helical" evidence="1">
    <location>
        <begin position="117"/>
        <end position="137"/>
    </location>
</feature>
<dbReference type="STRING" id="529884.Rhola_00003220"/>
<dbReference type="KEGG" id="rla:Rhola_00003220"/>
<evidence type="ECO:0000313" key="2">
    <source>
        <dbReference type="EMBL" id="AIC47144.1"/>
    </source>
</evidence>
<keyword evidence="1" id="KW-0472">Membrane</keyword>
<proteinExistence type="predicted"/>
<dbReference type="OrthoDB" id="3267562at2"/>
<dbReference type="EMBL" id="CP007490">
    <property type="protein sequence ID" value="AIC47144.1"/>
    <property type="molecule type" value="Genomic_DNA"/>
</dbReference>
<dbReference type="HOGENOM" id="CLU_053089_1_0_11"/>
<keyword evidence="1" id="KW-0812">Transmembrane</keyword>
<keyword evidence="1" id="KW-1133">Transmembrane helix</keyword>
<dbReference type="AlphaFoldDB" id="A0A060JLQ0"/>
<accession>A0A060JLQ0</accession>
<evidence type="ECO:0008006" key="4">
    <source>
        <dbReference type="Google" id="ProtNLM"/>
    </source>
</evidence>
<dbReference type="PANTHER" id="PTHR35007">
    <property type="entry name" value="INTEGRAL MEMBRANE PROTEIN-RELATED"/>
    <property type="match status" value="1"/>
</dbReference>
<feature type="transmembrane region" description="Helical" evidence="1">
    <location>
        <begin position="94"/>
        <end position="111"/>
    </location>
</feature>
<dbReference type="RefSeq" id="WP_038501932.1">
    <property type="nucleotide sequence ID" value="NZ_CP007490.1"/>
</dbReference>
<dbReference type="PANTHER" id="PTHR35007:SF4">
    <property type="entry name" value="CONSERVED TRANSMEMBRANE PROTEIN-RELATED"/>
    <property type="match status" value="1"/>
</dbReference>
<gene>
    <name evidence="2" type="ORF">Rhola_00003220</name>
</gene>
<evidence type="ECO:0000256" key="1">
    <source>
        <dbReference type="SAM" id="Phobius"/>
    </source>
</evidence>
<keyword evidence="3" id="KW-1185">Reference proteome</keyword>
<evidence type="ECO:0000313" key="3">
    <source>
        <dbReference type="Proteomes" id="UP000067708"/>
    </source>
</evidence>
<name>A0A060JLQ0_9MICO</name>
<dbReference type="eggNOG" id="COG4965">
    <property type="taxonomic scope" value="Bacteria"/>
</dbReference>
<organism evidence="2 3">
    <name type="scientific">Rhodoluna lacicola</name>
    <dbReference type="NCBI Taxonomy" id="529884"/>
    <lineage>
        <taxon>Bacteria</taxon>
        <taxon>Bacillati</taxon>
        <taxon>Actinomycetota</taxon>
        <taxon>Actinomycetes</taxon>
        <taxon>Micrococcales</taxon>
        <taxon>Microbacteriaceae</taxon>
        <taxon>Luna cluster</taxon>
        <taxon>Luna-1 subcluster</taxon>
        <taxon>Rhodoluna</taxon>
    </lineage>
</organism>
<feature type="transmembrane region" description="Helical" evidence="1">
    <location>
        <begin position="248"/>
        <end position="274"/>
    </location>
</feature>
<sequence>MQNSNNSAAAIRQISALVNAGLSARQARDICSESLSTLQPLEQKQFEVVWRLATSLGGPIVLALNRITEVFDRTQRNQQEVQLAFAGPQSTAKLVMWLPVLALVLSQLVGMNPLGAIVGSPLGALSVSVGAGLMVAGRWWTKRLLARALPNPDDSVAIDRGAYLDCVLIGLQAGLPLSQARQSADLEFESGFQTKPLTENFEALDAAAELSRTTGAALTQILLSNADAFREKQRFEIASRISKLGVQLMIPLGLAVLPAFVLLAIVPIAVSLLAI</sequence>
<dbReference type="Proteomes" id="UP000067708">
    <property type="component" value="Chromosome"/>
</dbReference>
<reference evidence="2 3" key="1">
    <citation type="journal article" date="2014" name="Int. J. Syst. Evol. Microbiol.">
        <title>Rhodoluna lacicola gen. nov., sp. nov., a planktonic freshwater bacterium with stream-lined genome.</title>
        <authorList>
            <person name="Hahn M."/>
            <person name="Schmidt J."/>
            <person name="Taipale S.J."/>
            <person name="Doolittle W.F."/>
            <person name="Koll U."/>
        </authorList>
    </citation>
    <scope>NUCLEOTIDE SEQUENCE [LARGE SCALE GENOMIC DNA]</scope>
    <source>
        <strain evidence="2 3">MWH-Ta8</strain>
    </source>
</reference>
<protein>
    <recommendedName>
        <fullName evidence="4">Type II secretion system protein GspF domain-containing protein</fullName>
    </recommendedName>
</protein>